<dbReference type="EMBL" id="HBGB01010478">
    <property type="protein sequence ID" value="CAD9050883.1"/>
    <property type="molecule type" value="Transcribed_RNA"/>
</dbReference>
<organism evidence="2">
    <name type="scientific">Vitrella brassicaformis</name>
    <dbReference type="NCBI Taxonomy" id="1169539"/>
    <lineage>
        <taxon>Eukaryota</taxon>
        <taxon>Sar</taxon>
        <taxon>Alveolata</taxon>
        <taxon>Colpodellida</taxon>
        <taxon>Vitrellaceae</taxon>
        <taxon>Vitrella</taxon>
    </lineage>
</organism>
<proteinExistence type="predicted"/>
<dbReference type="EMBL" id="HBGB01010477">
    <property type="protein sequence ID" value="CAD9050882.1"/>
    <property type="molecule type" value="Transcribed_RNA"/>
</dbReference>
<protein>
    <submittedName>
        <fullName evidence="2">Uncharacterized protein</fullName>
    </submittedName>
</protein>
<dbReference type="AlphaFoldDB" id="A0A6U4B7P5"/>
<gene>
    <name evidence="1" type="ORF">VBRA1451_LOCUS5944</name>
    <name evidence="2" type="ORF">VBRA1451_LOCUS5945</name>
</gene>
<reference evidence="2" key="1">
    <citation type="submission" date="2021-01" db="EMBL/GenBank/DDBJ databases">
        <authorList>
            <person name="Corre E."/>
            <person name="Pelletier E."/>
            <person name="Niang G."/>
            <person name="Scheremetjew M."/>
            <person name="Finn R."/>
            <person name="Kale V."/>
            <person name="Holt S."/>
            <person name="Cochrane G."/>
            <person name="Meng A."/>
            <person name="Brown T."/>
            <person name="Cohen L."/>
        </authorList>
    </citation>
    <scope>NUCLEOTIDE SEQUENCE</scope>
    <source>
        <strain evidence="2">CCMP3346</strain>
    </source>
</reference>
<evidence type="ECO:0000313" key="1">
    <source>
        <dbReference type="EMBL" id="CAD9050882.1"/>
    </source>
</evidence>
<accession>A0A6U4B7P5</accession>
<sequence>MSSWSWRGSMSLSCCCLASMDSRTIRIDLSIAALLSSRCLSFFSFCTRTFSMPSDDTRAVRQVAFCVGGLVAFCADKHKRLKGHLCKAGSRLGSHLGFGPAAAAPFRLVSPSVDLPHQLHRQGMVGILLALAATLLVRHEGIQVHGGGLGGTCRRCGRCSRCRCAHAGWAAPVVVLAALASFSPSSLRFRYSSFLRLRISISCWSMSDDSAYKRSPQAAKQLR</sequence>
<evidence type="ECO:0000313" key="2">
    <source>
        <dbReference type="EMBL" id="CAD9050883.1"/>
    </source>
</evidence>
<name>A0A6U4B7P5_9ALVE</name>